<comment type="caution">
    <text evidence="2">The sequence shown here is derived from an EMBL/GenBank/DDBJ whole genome shotgun (WGS) entry which is preliminary data.</text>
</comment>
<dbReference type="InterPro" id="IPR036397">
    <property type="entry name" value="RNaseH_sf"/>
</dbReference>
<name>A0ABX1HMV0_9BACT</name>
<sequence length="316" mass="35782">MKQIIHGNARTTPAIRLAIQESQESLLKLAERYNINPKTVAKWRNRTTITDAVMGPEPGLTLLTSEQEAFAVAFRRHTLLPLNDCLSALQTMAPRLSRSTLHRCFQRHGISRLPRTENIGSPSTEKCTDYPIGFLRVDFASIWSDKGTQHLYVAIDPVSKLILAELHPHSRWVSASNFLERVLEKLPQKVHTVFTDKSIQFTHRALKFLPNEPNFNQVCRTYGISHQRIPAEECWGQDQVVNMTHTLTEAFALSLFCGTEKEINKQLQTVLLTYNHATHLNVLGGLTPHGLICTQWQNNPAAFIRDPTLLSLGLYD</sequence>
<reference evidence="2 3" key="1">
    <citation type="submission" date="2020-03" db="EMBL/GenBank/DDBJ databases">
        <title>Genomic Encyclopedia of Type Strains, Phase IV (KMG-V): Genome sequencing to study the core and pangenomes of soil and plant-associated prokaryotes.</title>
        <authorList>
            <person name="Whitman W."/>
        </authorList>
    </citation>
    <scope>NUCLEOTIDE SEQUENCE [LARGE SCALE GENOMIC DNA]</scope>
    <source>
        <strain evidence="2 3">1B</strain>
    </source>
</reference>
<accession>A0ABX1HMV0</accession>
<dbReference type="RefSeq" id="WP_168675137.1">
    <property type="nucleotide sequence ID" value="NZ_JAAVTK010000019.1"/>
</dbReference>
<organism evidence="2 3">
    <name type="scientific">Hymenobacter artigasi</name>
    <dbReference type="NCBI Taxonomy" id="2719616"/>
    <lineage>
        <taxon>Bacteria</taxon>
        <taxon>Pseudomonadati</taxon>
        <taxon>Bacteroidota</taxon>
        <taxon>Cytophagia</taxon>
        <taxon>Cytophagales</taxon>
        <taxon>Hymenobacteraceae</taxon>
        <taxon>Hymenobacter</taxon>
    </lineage>
</organism>
<keyword evidence="3" id="KW-1185">Reference proteome</keyword>
<evidence type="ECO:0000313" key="2">
    <source>
        <dbReference type="EMBL" id="NKI91576.1"/>
    </source>
</evidence>
<evidence type="ECO:0000313" key="3">
    <source>
        <dbReference type="Proteomes" id="UP000717634"/>
    </source>
</evidence>
<dbReference type="SUPFAM" id="SSF53098">
    <property type="entry name" value="Ribonuclease H-like"/>
    <property type="match status" value="1"/>
</dbReference>
<dbReference type="InterPro" id="IPR012337">
    <property type="entry name" value="RNaseH-like_sf"/>
</dbReference>
<dbReference type="Proteomes" id="UP000717634">
    <property type="component" value="Unassembled WGS sequence"/>
</dbReference>
<dbReference type="Gene3D" id="3.30.420.10">
    <property type="entry name" value="Ribonuclease H-like superfamily/Ribonuclease H"/>
    <property type="match status" value="1"/>
</dbReference>
<protein>
    <submittedName>
        <fullName evidence="2">Transposase-like protein</fullName>
    </submittedName>
</protein>
<gene>
    <name evidence="2" type="ORF">HBN54_004196</name>
</gene>
<proteinExistence type="predicted"/>
<dbReference type="InterPro" id="IPR001584">
    <property type="entry name" value="Integrase_cat-core"/>
</dbReference>
<evidence type="ECO:0000259" key="1">
    <source>
        <dbReference type="PROSITE" id="PS50994"/>
    </source>
</evidence>
<dbReference type="PROSITE" id="PS50994">
    <property type="entry name" value="INTEGRASE"/>
    <property type="match status" value="1"/>
</dbReference>
<dbReference type="EMBL" id="JAAVTK010000019">
    <property type="protein sequence ID" value="NKI91576.1"/>
    <property type="molecule type" value="Genomic_DNA"/>
</dbReference>
<feature type="domain" description="Integrase catalytic" evidence="1">
    <location>
        <begin position="127"/>
        <end position="296"/>
    </location>
</feature>